<evidence type="ECO:0000313" key="2">
    <source>
        <dbReference type="Proteomes" id="UP000316394"/>
    </source>
</evidence>
<reference evidence="1 2" key="1">
    <citation type="submission" date="2019-07" db="EMBL/GenBank/DDBJ databases">
        <title>Gastrointestinal microbiota of Peromyscus leucopus, the white-footed mouse.</title>
        <authorList>
            <person name="Milovic A."/>
            <person name="Bassam K."/>
            <person name="Barbour A.G."/>
        </authorList>
    </citation>
    <scope>NUCLEOTIDE SEQUENCE [LARGE SCALE GENOMIC DNA]</scope>
    <source>
        <strain evidence="1 2">LL7</strain>
        <plasmid evidence="1 2">unnamed</plasmid>
    </source>
</reference>
<dbReference type="RefSeq" id="WP_144227993.1">
    <property type="nucleotide sequence ID" value="NZ_CP041677.1"/>
</dbReference>
<protein>
    <recommendedName>
        <fullName evidence="3">Apea-like HEPN domain-containing protein</fullName>
    </recommendedName>
</protein>
<geneLocation type="plasmid" evidence="1 2">
    <name>unnamed</name>
</geneLocation>
<sequence length="315" mass="37184">MAKFSILRKYIDMNKYRDFINQFAKKQSRTLVKSDIDNLDSDEQIIKYMNVLLPTKTKTKYYEAQLDNPPRQNTPRNIDLYKIEIDLKGMSIVRTIEDGVFCKADDEYCDIFDVCNDYEINVEPIKVSNTIYKIIIIGSEPYDIPHIPYGGLYLRAEIDYKEAKSDWESYLLVSYQKYLEGDYNIARLLAFVSFESLIRYCRNEVKNIVDSIQVKDAKLADLIVLEDINRSLDNEHMRLTNKLEELLDIFYVFNSQGDKNYQDNKKSIVAKFKKLERFRNNVAHGKNKFTQDNNYKEFLDTLIIMNKFISLIPFD</sequence>
<organism evidence="1 2">
    <name type="scientific">Limosilactobacillus reuteri</name>
    <name type="common">Lactobacillus reuteri</name>
    <dbReference type="NCBI Taxonomy" id="1598"/>
    <lineage>
        <taxon>Bacteria</taxon>
        <taxon>Bacillati</taxon>
        <taxon>Bacillota</taxon>
        <taxon>Bacilli</taxon>
        <taxon>Lactobacillales</taxon>
        <taxon>Lactobacillaceae</taxon>
        <taxon>Limosilactobacillus</taxon>
    </lineage>
</organism>
<dbReference type="AlphaFoldDB" id="A0A517D8F5"/>
<dbReference type="EMBL" id="CP041677">
    <property type="protein sequence ID" value="QDR73640.1"/>
    <property type="molecule type" value="Genomic_DNA"/>
</dbReference>
<gene>
    <name evidence="1" type="ORF">FOD75_11130</name>
</gene>
<dbReference type="Proteomes" id="UP000316394">
    <property type="component" value="Plasmid unnamed"/>
</dbReference>
<proteinExistence type="predicted"/>
<evidence type="ECO:0000313" key="1">
    <source>
        <dbReference type="EMBL" id="QDR73640.1"/>
    </source>
</evidence>
<keyword evidence="1" id="KW-0614">Plasmid</keyword>
<evidence type="ECO:0008006" key="3">
    <source>
        <dbReference type="Google" id="ProtNLM"/>
    </source>
</evidence>
<name>A0A517D8F5_LIMRT</name>
<accession>A0A517D8F5</accession>